<keyword evidence="2" id="KW-1185">Reference proteome</keyword>
<sequence>MPSTTRIPRPLEHWVADAGNGDVAHLDIPADASGDRLFEVSCTFVVSHRGGDEAFHGLRVLVDGRQQWSREVPTHAGGQDSLDVSFRRSVPVGVPLRISAIGSVRGAVRIRLNITAEEQD</sequence>
<reference evidence="1" key="1">
    <citation type="submission" date="2022-05" db="EMBL/GenBank/DDBJ databases">
        <title>Schlegelella sp. nov., isolated from mangrove soil.</title>
        <authorList>
            <person name="Liu Y."/>
            <person name="Ge X."/>
            <person name="Liu W."/>
        </authorList>
    </citation>
    <scope>NUCLEOTIDE SEQUENCE</scope>
    <source>
        <strain evidence="1">S2-27</strain>
    </source>
</reference>
<organism evidence="1 2">
    <name type="scientific">Caldimonas mangrovi</name>
    <dbReference type="NCBI Taxonomy" id="2944811"/>
    <lineage>
        <taxon>Bacteria</taxon>
        <taxon>Pseudomonadati</taxon>
        <taxon>Pseudomonadota</taxon>
        <taxon>Betaproteobacteria</taxon>
        <taxon>Burkholderiales</taxon>
        <taxon>Sphaerotilaceae</taxon>
        <taxon>Caldimonas</taxon>
    </lineage>
</organism>
<accession>A0ABT0YRI8</accession>
<proteinExistence type="predicted"/>
<protein>
    <submittedName>
        <fullName evidence="1">Uncharacterized protein</fullName>
    </submittedName>
</protein>
<gene>
    <name evidence="1" type="ORF">M8A51_17130</name>
</gene>
<dbReference type="RefSeq" id="WP_251779731.1">
    <property type="nucleotide sequence ID" value="NZ_JAMKFE010000010.1"/>
</dbReference>
<evidence type="ECO:0000313" key="1">
    <source>
        <dbReference type="EMBL" id="MCM5681253.1"/>
    </source>
</evidence>
<comment type="caution">
    <text evidence="1">The sequence shown here is derived from an EMBL/GenBank/DDBJ whole genome shotgun (WGS) entry which is preliminary data.</text>
</comment>
<dbReference type="EMBL" id="JAMKFE010000010">
    <property type="protein sequence ID" value="MCM5681253.1"/>
    <property type="molecule type" value="Genomic_DNA"/>
</dbReference>
<evidence type="ECO:0000313" key="2">
    <source>
        <dbReference type="Proteomes" id="UP001165541"/>
    </source>
</evidence>
<dbReference type="Proteomes" id="UP001165541">
    <property type="component" value="Unassembled WGS sequence"/>
</dbReference>
<name>A0ABT0YRI8_9BURK</name>